<evidence type="ECO:0000313" key="8">
    <source>
        <dbReference type="Proteomes" id="UP000007963"/>
    </source>
</evidence>
<dbReference type="GO" id="GO:0003677">
    <property type="term" value="F:DNA binding"/>
    <property type="evidence" value="ECO:0007669"/>
    <property type="project" value="UniProtKB-KW"/>
</dbReference>
<keyword evidence="5" id="KW-0539">Nucleus</keyword>
<dbReference type="PANTHER" id="PTHR47171">
    <property type="entry name" value="FARA-RELATED"/>
    <property type="match status" value="1"/>
</dbReference>
<evidence type="ECO:0000259" key="6">
    <source>
        <dbReference type="SMART" id="SM00906"/>
    </source>
</evidence>
<keyword evidence="4" id="KW-0804">Transcription</keyword>
<dbReference type="InterPro" id="IPR052073">
    <property type="entry name" value="Amide_Lactam_Regulators"/>
</dbReference>
<keyword evidence="2" id="KW-0805">Transcription regulation</keyword>
<dbReference type="GO" id="GO:0006351">
    <property type="term" value="P:DNA-templated transcription"/>
    <property type="evidence" value="ECO:0007669"/>
    <property type="project" value="InterPro"/>
</dbReference>
<evidence type="ECO:0000256" key="4">
    <source>
        <dbReference type="ARBA" id="ARBA00023163"/>
    </source>
</evidence>
<evidence type="ECO:0000256" key="3">
    <source>
        <dbReference type="ARBA" id="ARBA00023125"/>
    </source>
</evidence>
<dbReference type="OrthoDB" id="10251155at2759"/>
<dbReference type="STRING" id="341663.Q0CWL1"/>
<evidence type="ECO:0000256" key="2">
    <source>
        <dbReference type="ARBA" id="ARBA00023015"/>
    </source>
</evidence>
<dbReference type="PANTHER" id="PTHR47171:SF2">
    <property type="entry name" value="TRANSCRIPTION FACTOR, PUTATIVE-RELATED"/>
    <property type="match status" value="1"/>
</dbReference>
<evidence type="ECO:0000256" key="1">
    <source>
        <dbReference type="ARBA" id="ARBA00022833"/>
    </source>
</evidence>
<evidence type="ECO:0000256" key="5">
    <source>
        <dbReference type="ARBA" id="ARBA00023242"/>
    </source>
</evidence>
<dbReference type="Pfam" id="PF04082">
    <property type="entry name" value="Fungal_trans"/>
    <property type="match status" value="1"/>
</dbReference>
<dbReference type="InterPro" id="IPR007219">
    <property type="entry name" value="XnlR_reg_dom"/>
</dbReference>
<reference evidence="8" key="1">
    <citation type="submission" date="2005-09" db="EMBL/GenBank/DDBJ databases">
        <title>Annotation of the Aspergillus terreus NIH2624 genome.</title>
        <authorList>
            <person name="Birren B.W."/>
            <person name="Lander E.S."/>
            <person name="Galagan J.E."/>
            <person name="Nusbaum C."/>
            <person name="Devon K."/>
            <person name="Henn M."/>
            <person name="Ma L.-J."/>
            <person name="Jaffe D.B."/>
            <person name="Butler J."/>
            <person name="Alvarez P."/>
            <person name="Gnerre S."/>
            <person name="Grabherr M."/>
            <person name="Kleber M."/>
            <person name="Mauceli E.W."/>
            <person name="Brockman W."/>
            <person name="Rounsley S."/>
            <person name="Young S.K."/>
            <person name="LaButti K."/>
            <person name="Pushparaj V."/>
            <person name="DeCaprio D."/>
            <person name="Crawford M."/>
            <person name="Koehrsen M."/>
            <person name="Engels R."/>
            <person name="Montgomery P."/>
            <person name="Pearson M."/>
            <person name="Howarth C."/>
            <person name="Larson L."/>
            <person name="Luoma S."/>
            <person name="White J."/>
            <person name="Alvarado L."/>
            <person name="Kodira C.D."/>
            <person name="Zeng Q."/>
            <person name="Oleary S."/>
            <person name="Yandava C."/>
            <person name="Denning D.W."/>
            <person name="Nierman W.C."/>
            <person name="Milne T."/>
            <person name="Madden K."/>
        </authorList>
    </citation>
    <scope>NUCLEOTIDE SEQUENCE [LARGE SCALE GENOMIC DNA]</scope>
    <source>
        <strain evidence="8">NIH 2624 / FGSC A1156</strain>
    </source>
</reference>
<keyword evidence="1" id="KW-0862">Zinc</keyword>
<sequence length="376" mass="42101">MVSSAILLHWFNPVGPETVSTDTSGFWLRTAESIAFQIGLHKEPSPQERQKGLRRRLWWTLVLRDCIIAAGVGRPRTINLSDSDVLPPALGDFEAPDINARLFIIYVQICQFLGDIVEHCLRRQLLPNHQRVLENALYRWVKQDLPSLGMHQPSSLEIRQVMVTYFATLVIIDRTPTADGFPSARALIAASFIVGIFRVFLEQEELCRLGPAFTFYALCAGLALIPAYRFLPLRHVASEEMLVLKASLQVLSQQWGSAFGSLRALQKLTEDASKQPIFDTGIPHLADDVIPFFEDFDSSMCKLWDMLRRDNVSGVTPVNAQLTIPSVAAQQRYSSSGLSVLNQESLRIPGDDLDMLSGNWEGLGFDWGGSWLLESM</sequence>
<name>Q0CWL1_ASPTN</name>
<dbReference type="HOGENOM" id="CLU_007427_2_2_1"/>
<dbReference type="GO" id="GO:0008270">
    <property type="term" value="F:zinc ion binding"/>
    <property type="evidence" value="ECO:0007669"/>
    <property type="project" value="InterPro"/>
</dbReference>
<proteinExistence type="predicted"/>
<organism evidence="7 8">
    <name type="scientific">Aspergillus terreus (strain NIH 2624 / FGSC A1156)</name>
    <dbReference type="NCBI Taxonomy" id="341663"/>
    <lineage>
        <taxon>Eukaryota</taxon>
        <taxon>Fungi</taxon>
        <taxon>Dikarya</taxon>
        <taxon>Ascomycota</taxon>
        <taxon>Pezizomycotina</taxon>
        <taxon>Eurotiomycetes</taxon>
        <taxon>Eurotiomycetidae</taxon>
        <taxon>Eurotiales</taxon>
        <taxon>Aspergillaceae</taxon>
        <taxon>Aspergillus</taxon>
        <taxon>Aspergillus subgen. Circumdati</taxon>
    </lineage>
</organism>
<dbReference type="Proteomes" id="UP000007963">
    <property type="component" value="Unassembled WGS sequence"/>
</dbReference>
<dbReference type="EMBL" id="CH476596">
    <property type="protein sequence ID" value="EAU36885.1"/>
    <property type="molecule type" value="Genomic_DNA"/>
</dbReference>
<dbReference type="RefSeq" id="XP_001211101.1">
    <property type="nucleotide sequence ID" value="XM_001211101.1"/>
</dbReference>
<dbReference type="CDD" id="cd12148">
    <property type="entry name" value="fungal_TF_MHR"/>
    <property type="match status" value="1"/>
</dbReference>
<dbReference type="SMART" id="SM00906">
    <property type="entry name" value="Fungal_trans"/>
    <property type="match status" value="1"/>
</dbReference>
<keyword evidence="3" id="KW-0238">DNA-binding</keyword>
<dbReference type="eggNOG" id="ENOG502RB10">
    <property type="taxonomic scope" value="Eukaryota"/>
</dbReference>
<gene>
    <name evidence="7" type="ORF">ATEG_01923</name>
</gene>
<feature type="domain" description="Xylanolytic transcriptional activator regulatory" evidence="6">
    <location>
        <begin position="24"/>
        <end position="93"/>
    </location>
</feature>
<dbReference type="AlphaFoldDB" id="Q0CWL1"/>
<dbReference type="GeneID" id="4316444"/>
<accession>Q0CWL1</accession>
<evidence type="ECO:0000313" key="7">
    <source>
        <dbReference type="EMBL" id="EAU36885.1"/>
    </source>
</evidence>
<dbReference type="VEuPathDB" id="FungiDB:ATEG_01923"/>
<protein>
    <recommendedName>
        <fullName evidence="6">Xylanolytic transcriptional activator regulatory domain-containing protein</fullName>
    </recommendedName>
</protein>